<comment type="subcellular location">
    <subcellularLocation>
        <location evidence="9">Cytoplasm</location>
    </subcellularLocation>
</comment>
<dbReference type="Pfam" id="PF04760">
    <property type="entry name" value="IF2_N"/>
    <property type="match status" value="1"/>
</dbReference>
<sequence length="788" mass="90156">MGKKMCNINIKKLAKKIRISKIKLIKNLSNIGIYKSIGDKINCKEKKLIIKYFENKKNPQKKITIKRKKLSIYNIPNINGINKSIQIEIRKKHTYIKNINKNKENILKSKKIKNILKSINNKNKIIKNNKNNIKNTTFKLNNNTNEIKKNDNDEIIKLKKEQININKKNKIIKTNFNIYNYKKQNKNTLCKKINIPNKKNKITILKQNFKKLKTNKNKKIIIDNNISIVDLSKKMAIKKSKIINIINDIGINPIKNKLIDQEIAQLIVEELGYKVTFSEKNNFEKTITENKKINNKPIIKIRPPIVTIMGHVDHGKTSLLKYINSNKKKYEEDGNITQNLYSYQINTKKGLITFIDTPGHSAFTKMRSSGAQITDIIVLIIAADDGIMPQTIEAINQAQKVKVPIIVAINKIDIVKSKSKEIKKELTKYNIIPEEWGGENLFVEISAKFGKGVNKLLENIILQSEILELKTNINTLAKGVVIESYLDKQKGPIINVITKEGILKKGDIILCGTEYGKIKAMHNENNEKINKVFPSIPVKILGLSGIPNIGDIITVTNNEKIAKELASYRKKQKREIKFNKIIKNDKKDIFKENIHKINILIKASNHGQLKAILDTIHQLKTKNIKINIISYNIGWITETDINLANTTKSIIFGFNVKSENIIKKIIKNTKVKIKYHNIIYKLIEDIKFIIKNIEKKQKNKNKKGIAEVKNIFKSLNFGTIAGCLIKKGTIKNFSNIVVIRNDTIIHNGKIESLRRFKTDVKEVNTGSECGITIKNLNNILPGDIIKTL</sequence>
<reference evidence="12 13" key="1">
    <citation type="submission" date="2018-03" db="EMBL/GenBank/DDBJ databases">
        <title>A parallel universe: an anciently diverged bacterial symbiosis in a Hawaiian planthopper (Hemiptera: Cixiidae) reveals rearranged nutritional responsibilities.</title>
        <authorList>
            <person name="Bennett G."/>
            <person name="Mao M."/>
        </authorList>
    </citation>
    <scope>NUCLEOTIDE SEQUENCE [LARGE SCALE GENOMIC DNA]</scope>
    <source>
        <strain evidence="12 13">OLIH</strain>
    </source>
</reference>
<dbReference type="Gene3D" id="3.40.50.300">
    <property type="entry name" value="P-loop containing nucleotide triphosphate hydrolases"/>
    <property type="match status" value="1"/>
</dbReference>
<dbReference type="PROSITE" id="PS51722">
    <property type="entry name" value="G_TR_2"/>
    <property type="match status" value="1"/>
</dbReference>
<dbReference type="GO" id="GO:0005829">
    <property type="term" value="C:cytosol"/>
    <property type="evidence" value="ECO:0007669"/>
    <property type="project" value="TreeGrafter"/>
</dbReference>
<dbReference type="AlphaFoldDB" id="A0A346E087"/>
<dbReference type="PROSITE" id="PS01176">
    <property type="entry name" value="IF2"/>
    <property type="match status" value="1"/>
</dbReference>
<evidence type="ECO:0000256" key="3">
    <source>
        <dbReference type="ARBA" id="ARBA00022490"/>
    </source>
</evidence>
<dbReference type="GO" id="GO:0003924">
    <property type="term" value="F:GTPase activity"/>
    <property type="evidence" value="ECO:0007669"/>
    <property type="project" value="UniProtKB-UniRule"/>
</dbReference>
<comment type="similarity">
    <text evidence="1 9 10">Belongs to the TRAFAC class translation factor GTPase superfamily. Classic translation factor GTPase family. IF-2 subfamily.</text>
</comment>
<evidence type="ECO:0000313" key="12">
    <source>
        <dbReference type="EMBL" id="AXN02392.1"/>
    </source>
</evidence>
<evidence type="ECO:0000256" key="2">
    <source>
        <dbReference type="ARBA" id="ARBA00020675"/>
    </source>
</evidence>
<dbReference type="Pfam" id="PF08364">
    <property type="entry name" value="IF2_assoc"/>
    <property type="match status" value="1"/>
</dbReference>
<dbReference type="FunFam" id="2.40.30.10:FF:000054">
    <property type="entry name" value="Translation initiation factor IF-2"/>
    <property type="match status" value="1"/>
</dbReference>
<dbReference type="FunFam" id="3.40.50.10050:FF:000001">
    <property type="entry name" value="Translation initiation factor IF-2"/>
    <property type="match status" value="1"/>
</dbReference>
<dbReference type="CDD" id="cd03702">
    <property type="entry name" value="IF2_mtIF2_II"/>
    <property type="match status" value="1"/>
</dbReference>
<dbReference type="Pfam" id="PF22042">
    <property type="entry name" value="EF-G_D2"/>
    <property type="match status" value="1"/>
</dbReference>
<keyword evidence="7 9" id="KW-0342">GTP-binding</keyword>
<dbReference type="InterPro" id="IPR013575">
    <property type="entry name" value="IF2_assoc_dom_bac"/>
</dbReference>
<evidence type="ECO:0000256" key="6">
    <source>
        <dbReference type="ARBA" id="ARBA00022917"/>
    </source>
</evidence>
<keyword evidence="4 9" id="KW-0396">Initiation factor</keyword>
<dbReference type="GO" id="GO:0003743">
    <property type="term" value="F:translation initiation factor activity"/>
    <property type="evidence" value="ECO:0007669"/>
    <property type="project" value="UniProtKB-UniRule"/>
</dbReference>
<dbReference type="FunFam" id="3.40.50.300:FF:000019">
    <property type="entry name" value="Translation initiation factor IF-2"/>
    <property type="match status" value="1"/>
</dbReference>
<dbReference type="Pfam" id="PF11987">
    <property type="entry name" value="IF-2"/>
    <property type="match status" value="1"/>
</dbReference>
<dbReference type="SUPFAM" id="SSF52540">
    <property type="entry name" value="P-loop containing nucleoside triphosphate hydrolases"/>
    <property type="match status" value="1"/>
</dbReference>
<evidence type="ECO:0000256" key="10">
    <source>
        <dbReference type="RuleBase" id="RU000644"/>
    </source>
</evidence>
<dbReference type="InterPro" id="IPR000178">
    <property type="entry name" value="TF_IF2_bacterial-like"/>
</dbReference>
<dbReference type="SUPFAM" id="SSF50447">
    <property type="entry name" value="Translation proteins"/>
    <property type="match status" value="2"/>
</dbReference>
<feature type="binding site" evidence="9">
    <location>
        <begin position="310"/>
        <end position="317"/>
    </location>
    <ligand>
        <name>GTP</name>
        <dbReference type="ChEBI" id="CHEBI:37565"/>
    </ligand>
</feature>
<dbReference type="InterPro" id="IPR053905">
    <property type="entry name" value="EF-G-like_DII"/>
</dbReference>
<organism evidence="12 13">
    <name type="scientific">Candidatus Purcelliella pentastirinorum</name>
    <dbReference type="NCBI Taxonomy" id="472834"/>
    <lineage>
        <taxon>Bacteria</taxon>
        <taxon>Pseudomonadati</taxon>
        <taxon>Pseudomonadota</taxon>
        <taxon>Gammaproteobacteria</taxon>
        <taxon>Enterobacterales</taxon>
        <taxon>Enterobacteriaceae</taxon>
        <taxon>Candidatus Purcelliella</taxon>
    </lineage>
</organism>
<dbReference type="EMBL" id="CP028374">
    <property type="protein sequence ID" value="AXN02392.1"/>
    <property type="molecule type" value="Genomic_DNA"/>
</dbReference>
<dbReference type="InterPro" id="IPR006847">
    <property type="entry name" value="IF2_N"/>
</dbReference>
<dbReference type="PANTHER" id="PTHR43381:SF5">
    <property type="entry name" value="TR-TYPE G DOMAIN-CONTAINING PROTEIN"/>
    <property type="match status" value="1"/>
</dbReference>
<gene>
    <name evidence="9" type="primary">infB</name>
    <name evidence="12" type="ORF">C9I82_444</name>
</gene>
<feature type="binding site" evidence="9">
    <location>
        <begin position="356"/>
        <end position="360"/>
    </location>
    <ligand>
        <name>GTP</name>
        <dbReference type="ChEBI" id="CHEBI:37565"/>
    </ligand>
</feature>
<dbReference type="SUPFAM" id="SSF52156">
    <property type="entry name" value="Initiation factor IF2/eIF5b, domain 3"/>
    <property type="match status" value="1"/>
</dbReference>
<keyword evidence="5 9" id="KW-0547">Nucleotide-binding</keyword>
<dbReference type="CDD" id="cd03692">
    <property type="entry name" value="mtIF2_IVc"/>
    <property type="match status" value="1"/>
</dbReference>
<evidence type="ECO:0000256" key="4">
    <source>
        <dbReference type="ARBA" id="ARBA00022540"/>
    </source>
</evidence>
<comment type="function">
    <text evidence="8 9 10">One of the essential components for the initiation of protein synthesis. Protects formylmethionyl-tRNA from spontaneous hydrolysis and promotes its binding to the 30S ribosomal subunits. Also involved in the hydrolysis of GTP during the formation of the 70S ribosomal complex.</text>
</comment>
<dbReference type="InterPro" id="IPR015760">
    <property type="entry name" value="TIF_IF2"/>
</dbReference>
<dbReference type="CDD" id="cd01887">
    <property type="entry name" value="IF2_eIF5B"/>
    <property type="match status" value="1"/>
</dbReference>
<dbReference type="PANTHER" id="PTHR43381">
    <property type="entry name" value="TRANSLATION INITIATION FACTOR IF-2-RELATED"/>
    <property type="match status" value="1"/>
</dbReference>
<feature type="binding site" evidence="9">
    <location>
        <begin position="410"/>
        <end position="413"/>
    </location>
    <ligand>
        <name>GTP</name>
        <dbReference type="ChEBI" id="CHEBI:37565"/>
    </ligand>
</feature>
<proteinExistence type="inferred from homology"/>
<dbReference type="KEGG" id="ppet:C9I82_444"/>
<keyword evidence="3 9" id="KW-0963">Cytoplasm</keyword>
<dbReference type="NCBIfam" id="TIGR00487">
    <property type="entry name" value="IF-2"/>
    <property type="match status" value="1"/>
</dbReference>
<dbReference type="Gene3D" id="2.40.30.10">
    <property type="entry name" value="Translation factors"/>
    <property type="match status" value="2"/>
</dbReference>
<dbReference type="Proteomes" id="UP000256856">
    <property type="component" value="Chromosome"/>
</dbReference>
<dbReference type="InterPro" id="IPR044145">
    <property type="entry name" value="IF2_II"/>
</dbReference>
<evidence type="ECO:0000259" key="11">
    <source>
        <dbReference type="PROSITE" id="PS51722"/>
    </source>
</evidence>
<evidence type="ECO:0000256" key="9">
    <source>
        <dbReference type="HAMAP-Rule" id="MF_00100"/>
    </source>
</evidence>
<dbReference type="InterPro" id="IPR027417">
    <property type="entry name" value="P-loop_NTPase"/>
</dbReference>
<dbReference type="HAMAP" id="MF_00100_B">
    <property type="entry name" value="IF_2_B"/>
    <property type="match status" value="1"/>
</dbReference>
<dbReference type="NCBIfam" id="TIGR00231">
    <property type="entry name" value="small_GTP"/>
    <property type="match status" value="1"/>
</dbReference>
<evidence type="ECO:0000256" key="5">
    <source>
        <dbReference type="ARBA" id="ARBA00022741"/>
    </source>
</evidence>
<dbReference type="InterPro" id="IPR036925">
    <property type="entry name" value="TIF_IF2_dom3_sf"/>
</dbReference>
<dbReference type="InterPro" id="IPR009000">
    <property type="entry name" value="Transl_B-barrel_sf"/>
</dbReference>
<protein>
    <recommendedName>
        <fullName evidence="2 9">Translation initiation factor IF-2</fullName>
    </recommendedName>
</protein>
<name>A0A346E087_9ENTR</name>
<dbReference type="Gene3D" id="3.30.56.50">
    <property type="entry name" value="Putative DNA-binding domain, N-terminal subdomain of bacterial translation initiation factor IF2"/>
    <property type="match status" value="1"/>
</dbReference>
<dbReference type="Gene3D" id="3.40.50.10050">
    <property type="entry name" value="Translation initiation factor IF- 2, domain 3"/>
    <property type="match status" value="1"/>
</dbReference>
<keyword evidence="6 9" id="KW-0648">Protein biosynthesis</keyword>
<accession>A0A346E087</accession>
<evidence type="ECO:0000313" key="13">
    <source>
        <dbReference type="Proteomes" id="UP000256856"/>
    </source>
</evidence>
<feature type="domain" description="Tr-type G" evidence="11">
    <location>
        <begin position="301"/>
        <end position="468"/>
    </location>
</feature>
<keyword evidence="13" id="KW-1185">Reference proteome</keyword>
<feature type="region of interest" description="G-domain" evidence="9">
    <location>
        <begin position="304"/>
        <end position="452"/>
    </location>
</feature>
<dbReference type="InterPro" id="IPR023115">
    <property type="entry name" value="TIF_IF2_dom3"/>
</dbReference>
<evidence type="ECO:0000256" key="1">
    <source>
        <dbReference type="ARBA" id="ARBA00007733"/>
    </source>
</evidence>
<evidence type="ECO:0000256" key="8">
    <source>
        <dbReference type="ARBA" id="ARBA00025162"/>
    </source>
</evidence>
<dbReference type="GO" id="GO:0005525">
    <property type="term" value="F:GTP binding"/>
    <property type="evidence" value="ECO:0007669"/>
    <property type="project" value="UniProtKB-KW"/>
</dbReference>
<dbReference type="FunFam" id="2.40.30.10:FF:000008">
    <property type="entry name" value="Translation initiation factor IF-2"/>
    <property type="match status" value="1"/>
</dbReference>
<evidence type="ECO:0000256" key="7">
    <source>
        <dbReference type="ARBA" id="ARBA00023134"/>
    </source>
</evidence>
<dbReference type="InterPro" id="IPR005225">
    <property type="entry name" value="Small_GTP-bd"/>
</dbReference>
<dbReference type="Pfam" id="PF00009">
    <property type="entry name" value="GTP_EFTU"/>
    <property type="match status" value="1"/>
</dbReference>
<dbReference type="InterPro" id="IPR000795">
    <property type="entry name" value="T_Tr_GTP-bd_dom"/>
</dbReference>